<dbReference type="InterPro" id="IPR024265">
    <property type="entry name" value="DUF3788"/>
</dbReference>
<reference evidence="1 3" key="1">
    <citation type="submission" date="2016-10" db="EMBL/GenBank/DDBJ databases">
        <title>Complete Genome Sequence of Acetogen Clostridium formicoaceticum ATCC 27076.</title>
        <authorList>
            <person name="Bao T."/>
            <person name="Cheng C."/>
            <person name="Zhao J."/>
            <person name="Yang S.-T."/>
            <person name="Wang J."/>
            <person name="Wang M."/>
        </authorList>
    </citation>
    <scope>NUCLEOTIDE SEQUENCE [LARGE SCALE GENOMIC DNA]</scope>
    <source>
        <strain evidence="1 3">ATCC 27076</strain>
    </source>
</reference>
<dbReference type="Proteomes" id="UP000192478">
    <property type="component" value="Chromosome"/>
</dbReference>
<organism evidence="2 4">
    <name type="scientific">Clostridium formicaceticum</name>
    <dbReference type="NCBI Taxonomy" id="1497"/>
    <lineage>
        <taxon>Bacteria</taxon>
        <taxon>Bacillati</taxon>
        <taxon>Bacillota</taxon>
        <taxon>Clostridia</taxon>
        <taxon>Eubacteriales</taxon>
        <taxon>Clostridiaceae</taxon>
        <taxon>Clostridium</taxon>
    </lineage>
</organism>
<protein>
    <recommendedName>
        <fullName evidence="5">DUF3788 domain-containing protein</fullName>
    </recommendedName>
</protein>
<evidence type="ECO:0000313" key="3">
    <source>
        <dbReference type="Proteomes" id="UP000177894"/>
    </source>
</evidence>
<gene>
    <name evidence="1" type="ORF">BJL90_09470</name>
    <name evidence="2" type="ORF">CLFO_07970</name>
</gene>
<keyword evidence="3" id="KW-1185">Reference proteome</keyword>
<evidence type="ECO:0000313" key="2">
    <source>
        <dbReference type="EMBL" id="ARE86475.1"/>
    </source>
</evidence>
<proteinExistence type="predicted"/>
<dbReference type="Pfam" id="PF12663">
    <property type="entry name" value="DUF3788"/>
    <property type="match status" value="1"/>
</dbReference>
<evidence type="ECO:0000313" key="4">
    <source>
        <dbReference type="Proteomes" id="UP000192478"/>
    </source>
</evidence>
<evidence type="ECO:0008006" key="5">
    <source>
        <dbReference type="Google" id="ProtNLM"/>
    </source>
</evidence>
<dbReference type="EMBL" id="CP020559">
    <property type="protein sequence ID" value="ARE86475.1"/>
    <property type="molecule type" value="Genomic_DNA"/>
</dbReference>
<dbReference type="Proteomes" id="UP000177894">
    <property type="component" value="Chromosome"/>
</dbReference>
<reference evidence="2 4" key="2">
    <citation type="submission" date="2017-03" db="EMBL/GenBank/DDBJ databases">
        <title>Complete sequence of Clostridium formicaceticum DSM 92.</title>
        <authorList>
            <person name="Poehlein A."/>
            <person name="Karl M."/>
            <person name="Bengelsdorf F.R."/>
            <person name="Duerre P."/>
            <person name="Daniel R."/>
        </authorList>
    </citation>
    <scope>NUCLEOTIDE SEQUENCE [LARGE SCALE GENOMIC DNA]</scope>
    <source>
        <strain evidence="2 4">DSM 92</strain>
    </source>
</reference>
<name>A0AAC9WG86_9CLOT</name>
<accession>A0AAC9WG86</accession>
<dbReference type="KEGG" id="cfm:BJL90_09470"/>
<sequence length="150" mass="17181">MTKDLILDGLHTPTYDEISAYMNKSARLLWQDMNSFIQLNYKSSPRISYSKCSGKPGWNIKYKKLGKSLCTLYPEKEGFVALVVITLELLPVIEAMTKEFEPDVLGVIKAAKPFNGTLWLMIQVDKASILEDVKRLLFLKHQPKNPQKYL</sequence>
<dbReference type="RefSeq" id="WP_070967062.1">
    <property type="nucleotide sequence ID" value="NZ_CP017603.1"/>
</dbReference>
<dbReference type="EMBL" id="CP017603">
    <property type="protein sequence ID" value="AOY76109.1"/>
    <property type="molecule type" value="Genomic_DNA"/>
</dbReference>
<dbReference type="AlphaFoldDB" id="A0AAC9WG86"/>
<evidence type="ECO:0000313" key="1">
    <source>
        <dbReference type="EMBL" id="AOY76109.1"/>
    </source>
</evidence>